<accession>A0A1Y2JUK8</accession>
<dbReference type="Proteomes" id="UP000193335">
    <property type="component" value="Unassembled WGS sequence"/>
</dbReference>
<dbReference type="AlphaFoldDB" id="A0A1Y2JUK8"/>
<proteinExistence type="predicted"/>
<protein>
    <submittedName>
        <fullName evidence="1">Uncharacterized protein</fullName>
    </submittedName>
</protein>
<sequence>MRGALATKQSRLRPWKDSGLLRCARNDGVEAAIPRPFIFPRLQFVSRPPHRFHVPGPIRPRMTS</sequence>
<reference evidence="1 2" key="1">
    <citation type="submission" date="2017-03" db="EMBL/GenBank/DDBJ databases">
        <title>Whole genome sequences of fourteen strains of Bradyrhizobium canariense and one strain of Bradyrhizobium japonicum isolated from Lupinus (Papilionoideae: Genisteae) species in Algeria.</title>
        <authorList>
            <person name="Crovadore J."/>
            <person name="Chekireb D."/>
            <person name="Brachmann A."/>
            <person name="Chablais R."/>
            <person name="Cochard B."/>
            <person name="Lefort F."/>
        </authorList>
    </citation>
    <scope>NUCLEOTIDE SEQUENCE [LARGE SCALE GENOMIC DNA]</scope>
    <source>
        <strain evidence="1 2">UBMA197</strain>
    </source>
</reference>
<dbReference type="EMBL" id="NAFL01000233">
    <property type="protein sequence ID" value="OSJ34332.1"/>
    <property type="molecule type" value="Genomic_DNA"/>
</dbReference>
<organism evidence="1 2">
    <name type="scientific">Bradyrhizobium japonicum</name>
    <dbReference type="NCBI Taxonomy" id="375"/>
    <lineage>
        <taxon>Bacteria</taxon>
        <taxon>Pseudomonadati</taxon>
        <taxon>Pseudomonadota</taxon>
        <taxon>Alphaproteobacteria</taxon>
        <taxon>Hyphomicrobiales</taxon>
        <taxon>Nitrobacteraceae</taxon>
        <taxon>Bradyrhizobium</taxon>
    </lineage>
</organism>
<evidence type="ECO:0000313" key="1">
    <source>
        <dbReference type="EMBL" id="OSJ34332.1"/>
    </source>
</evidence>
<name>A0A1Y2JUK8_BRAJP</name>
<evidence type="ECO:0000313" key="2">
    <source>
        <dbReference type="Proteomes" id="UP000193335"/>
    </source>
</evidence>
<comment type="caution">
    <text evidence="1">The sequence shown here is derived from an EMBL/GenBank/DDBJ whole genome shotgun (WGS) entry which is preliminary data.</text>
</comment>
<gene>
    <name evidence="1" type="ORF">BSZ19_12605</name>
</gene>